<dbReference type="eggNOG" id="COG1100">
    <property type="taxonomic scope" value="Bacteria"/>
</dbReference>
<dbReference type="OrthoDB" id="9792687at2"/>
<evidence type="ECO:0000256" key="5">
    <source>
        <dbReference type="ARBA" id="ARBA00032897"/>
    </source>
</evidence>
<keyword evidence="4" id="KW-0067">ATP-binding</keyword>
<dbReference type="InterPro" id="IPR027417">
    <property type="entry name" value="P-loop_NTPase"/>
</dbReference>
<evidence type="ECO:0000256" key="3">
    <source>
        <dbReference type="ARBA" id="ARBA00022741"/>
    </source>
</evidence>
<dbReference type="GO" id="GO:0016301">
    <property type="term" value="F:kinase activity"/>
    <property type="evidence" value="ECO:0007669"/>
    <property type="project" value="InterPro"/>
</dbReference>
<dbReference type="GO" id="GO:0005524">
    <property type="term" value="F:ATP binding"/>
    <property type="evidence" value="ECO:0007669"/>
    <property type="project" value="UniProtKB-KW"/>
</dbReference>
<comment type="caution">
    <text evidence="8">The sequence shown here is derived from an EMBL/GenBank/DDBJ whole genome shotgun (WGS) entry which is preliminary data.</text>
</comment>
<feature type="domain" description="Zeta toxin" evidence="7">
    <location>
        <begin position="2"/>
        <end position="134"/>
    </location>
</feature>
<dbReference type="RefSeq" id="WP_051920752.1">
    <property type="nucleotide sequence ID" value="NZ_JGYV01000005.1"/>
</dbReference>
<evidence type="ECO:0000259" key="7">
    <source>
        <dbReference type="Pfam" id="PF06414"/>
    </source>
</evidence>
<evidence type="ECO:0000256" key="4">
    <source>
        <dbReference type="ARBA" id="ARBA00022840"/>
    </source>
</evidence>
<dbReference type="InterPro" id="IPR010488">
    <property type="entry name" value="Zeta_toxin_domain"/>
</dbReference>
<dbReference type="EC" id="2.7.1.176" evidence="2"/>
<name>A0A087AZM2_9BIFI</name>
<dbReference type="Proteomes" id="UP000029067">
    <property type="component" value="Unassembled WGS sequence"/>
</dbReference>
<dbReference type="EMBL" id="JGYV01000005">
    <property type="protein sequence ID" value="KFI64222.1"/>
    <property type="molecule type" value="Genomic_DNA"/>
</dbReference>
<dbReference type="AlphaFoldDB" id="A0A087AZM2"/>
<evidence type="ECO:0000313" key="8">
    <source>
        <dbReference type="EMBL" id="KFI64222.1"/>
    </source>
</evidence>
<dbReference type="Gene3D" id="3.40.50.300">
    <property type="entry name" value="P-loop containing nucleotide triphosphate hydrolases"/>
    <property type="match status" value="1"/>
</dbReference>
<keyword evidence="9" id="KW-1185">Reference proteome</keyword>
<proteinExistence type="inferred from homology"/>
<accession>A0A087AZM2</accession>
<keyword evidence="3" id="KW-0547">Nucleotide-binding</keyword>
<evidence type="ECO:0000256" key="1">
    <source>
        <dbReference type="ARBA" id="ARBA00009104"/>
    </source>
</evidence>
<evidence type="ECO:0000256" key="6">
    <source>
        <dbReference type="ARBA" id="ARBA00048178"/>
    </source>
</evidence>
<comment type="similarity">
    <text evidence="1">Belongs to the zeta toxin family.</text>
</comment>
<reference evidence="8 9" key="1">
    <citation type="submission" date="2014-03" db="EMBL/GenBank/DDBJ databases">
        <title>Genomics of Bifidobacteria.</title>
        <authorList>
            <person name="Ventura M."/>
            <person name="Milani C."/>
            <person name="Lugli G.A."/>
        </authorList>
    </citation>
    <scope>NUCLEOTIDE SEQUENCE [LARGE SCALE GENOMIC DNA]</scope>
    <source>
        <strain evidence="8 9">LMG 10738</strain>
    </source>
</reference>
<organism evidence="8 9">
    <name type="scientific">Bifidobacterium cuniculi</name>
    <dbReference type="NCBI Taxonomy" id="1688"/>
    <lineage>
        <taxon>Bacteria</taxon>
        <taxon>Bacillati</taxon>
        <taxon>Actinomycetota</taxon>
        <taxon>Actinomycetes</taxon>
        <taxon>Bifidobacteriales</taxon>
        <taxon>Bifidobacteriaceae</taxon>
        <taxon>Bifidobacterium</taxon>
    </lineage>
</organism>
<gene>
    <name evidence="8" type="ORF">BCUN_2087</name>
</gene>
<evidence type="ECO:0000256" key="2">
    <source>
        <dbReference type="ARBA" id="ARBA00011963"/>
    </source>
</evidence>
<dbReference type="Pfam" id="PF06414">
    <property type="entry name" value="Zeta_toxin"/>
    <property type="match status" value="1"/>
</dbReference>
<comment type="catalytic activity">
    <reaction evidence="6">
        <text>UDP-N-acetyl-alpha-D-glucosamine + ATP = UDP-N-acetyl-alpha-D-glucosamine 3'-phosphate + ADP + H(+)</text>
        <dbReference type="Rhea" id="RHEA:32671"/>
        <dbReference type="ChEBI" id="CHEBI:15378"/>
        <dbReference type="ChEBI" id="CHEBI:30616"/>
        <dbReference type="ChEBI" id="CHEBI:57705"/>
        <dbReference type="ChEBI" id="CHEBI:64353"/>
        <dbReference type="ChEBI" id="CHEBI:456216"/>
        <dbReference type="EC" id="2.7.1.176"/>
    </reaction>
</comment>
<protein>
    <recommendedName>
        <fullName evidence="5">UDP-N-acetylglucosamine kinase</fullName>
        <ecNumber evidence="2">2.7.1.176</ecNumber>
    </recommendedName>
    <alternativeName>
        <fullName evidence="5">UDP-N-acetylglucosamine kinase</fullName>
    </alternativeName>
</protein>
<evidence type="ECO:0000313" key="9">
    <source>
        <dbReference type="Proteomes" id="UP000029067"/>
    </source>
</evidence>
<sequence>MADDPLHMSELTAPAAGVWTGMAVGWADDARVGSVIEGTWRNLPTVLDEAGHARQLGRRTHAVAVAVPPALSRLAILERFYLDVVRQGQARWTPPTAHETTVRNLAGNVAAIGGSGLMDRFTVVDRYGEVLYDGDDGQRFAQAWRGRFERGLDDDERERVRAAVEKLRVLAERYTPDNEEAREMVNALEA</sequence>